<evidence type="ECO:0000313" key="17">
    <source>
        <dbReference type="EMBL" id="SDX14960.1"/>
    </source>
</evidence>
<dbReference type="AlphaFoldDB" id="A0A1H2ZC53"/>
<feature type="binding site" evidence="16">
    <location>
        <position position="89"/>
    </location>
    <ligand>
        <name>GTP</name>
        <dbReference type="ChEBI" id="CHEBI:37565"/>
    </ligand>
</feature>
<dbReference type="NCBIfam" id="NF004469">
    <property type="entry name" value="PRK05800.1"/>
    <property type="match status" value="1"/>
</dbReference>
<evidence type="ECO:0000256" key="2">
    <source>
        <dbReference type="ARBA" id="ARBA00000711"/>
    </source>
</evidence>
<keyword evidence="9 14" id="KW-0808">Transferase</keyword>
<reference evidence="18" key="1">
    <citation type="submission" date="2016-10" db="EMBL/GenBank/DDBJ databases">
        <authorList>
            <person name="Varghese N."/>
            <person name="Submissions S."/>
        </authorList>
    </citation>
    <scope>NUCLEOTIDE SEQUENCE [LARGE SCALE GENOMIC DNA]</scope>
    <source>
        <strain evidence="18">DSM 26922</strain>
    </source>
</reference>
<dbReference type="PANTHER" id="PTHR34848:SF1">
    <property type="entry name" value="BIFUNCTIONAL ADENOSYLCOBALAMIN BIOSYNTHESIS PROTEIN COBU"/>
    <property type="match status" value="1"/>
</dbReference>
<dbReference type="UniPathway" id="UPA00148">
    <property type="reaction ID" value="UER00236"/>
</dbReference>
<proteinExistence type="inferred from homology"/>
<keyword evidence="13 14" id="KW-0342">GTP-binding</keyword>
<dbReference type="STRING" id="670155.SAMN04488001_2518"/>
<dbReference type="EC" id="2.7.1.156" evidence="14"/>
<evidence type="ECO:0000256" key="15">
    <source>
        <dbReference type="PIRSR" id="PIRSR006135-1"/>
    </source>
</evidence>
<dbReference type="PIRSF" id="PIRSF006135">
    <property type="entry name" value="CobU"/>
    <property type="match status" value="1"/>
</dbReference>
<evidence type="ECO:0000256" key="14">
    <source>
        <dbReference type="PIRNR" id="PIRNR006135"/>
    </source>
</evidence>
<feature type="binding site" evidence="16">
    <location>
        <begin position="12"/>
        <end position="19"/>
    </location>
    <ligand>
        <name>GTP</name>
        <dbReference type="ChEBI" id="CHEBI:37565"/>
    </ligand>
</feature>
<comment type="catalytic activity">
    <reaction evidence="1 14">
        <text>adenosylcob(III)inamide + ATP = adenosylcob(III)inamide phosphate + ADP + H(+)</text>
        <dbReference type="Rhea" id="RHEA:15769"/>
        <dbReference type="ChEBI" id="CHEBI:2480"/>
        <dbReference type="ChEBI" id="CHEBI:15378"/>
        <dbReference type="ChEBI" id="CHEBI:30616"/>
        <dbReference type="ChEBI" id="CHEBI:58502"/>
        <dbReference type="ChEBI" id="CHEBI:456216"/>
        <dbReference type="EC" id="2.7.1.156"/>
    </reaction>
</comment>
<evidence type="ECO:0000256" key="6">
    <source>
        <dbReference type="ARBA" id="ARBA00005159"/>
    </source>
</evidence>
<evidence type="ECO:0000256" key="11">
    <source>
        <dbReference type="ARBA" id="ARBA00022777"/>
    </source>
</evidence>
<keyword evidence="12 14" id="KW-0067">ATP-binding</keyword>
<dbReference type="EMBL" id="FNOI01000004">
    <property type="protein sequence ID" value="SDX14960.1"/>
    <property type="molecule type" value="Genomic_DNA"/>
</dbReference>
<evidence type="ECO:0000256" key="9">
    <source>
        <dbReference type="ARBA" id="ARBA00022679"/>
    </source>
</evidence>
<evidence type="ECO:0000313" key="18">
    <source>
        <dbReference type="Proteomes" id="UP000199441"/>
    </source>
</evidence>
<dbReference type="Gene3D" id="3.40.50.300">
    <property type="entry name" value="P-loop containing nucleotide triphosphate hydrolases"/>
    <property type="match status" value="1"/>
</dbReference>
<dbReference type="PANTHER" id="PTHR34848">
    <property type="match status" value="1"/>
</dbReference>
<dbReference type="Pfam" id="PF02283">
    <property type="entry name" value="CobU"/>
    <property type="match status" value="1"/>
</dbReference>
<evidence type="ECO:0000256" key="4">
    <source>
        <dbReference type="ARBA" id="ARBA00003889"/>
    </source>
</evidence>
<feature type="active site" description="GMP-histidine intermediate" evidence="15">
    <location>
        <position position="55"/>
    </location>
</feature>
<dbReference type="GO" id="GO:0005525">
    <property type="term" value="F:GTP binding"/>
    <property type="evidence" value="ECO:0007669"/>
    <property type="project" value="UniProtKB-UniRule"/>
</dbReference>
<gene>
    <name evidence="17" type="ORF">SAMN04488001_2518</name>
</gene>
<dbReference type="CDD" id="cd00544">
    <property type="entry name" value="CobU"/>
    <property type="match status" value="1"/>
</dbReference>
<dbReference type="OrthoDB" id="9788370at2"/>
<dbReference type="Proteomes" id="UP000199441">
    <property type="component" value="Unassembled WGS sequence"/>
</dbReference>
<keyword evidence="8 14" id="KW-0169">Cobalamin biosynthesis</keyword>
<dbReference type="InterPro" id="IPR003203">
    <property type="entry name" value="CobU/CobP"/>
</dbReference>
<protein>
    <recommendedName>
        <fullName evidence="14">Bifunctional adenosylcobalamin biosynthesis protein</fullName>
        <ecNumber evidence="14">2.7.1.156</ecNumber>
        <ecNumber evidence="14">2.7.7.62</ecNumber>
    </recommendedName>
</protein>
<comment type="catalytic activity">
    <reaction evidence="2 14">
        <text>adenosylcob(III)inamide phosphate + GTP + H(+) = adenosylcob(III)inamide-GDP + diphosphate</text>
        <dbReference type="Rhea" id="RHEA:22712"/>
        <dbReference type="ChEBI" id="CHEBI:15378"/>
        <dbReference type="ChEBI" id="CHEBI:33019"/>
        <dbReference type="ChEBI" id="CHEBI:37565"/>
        <dbReference type="ChEBI" id="CHEBI:58502"/>
        <dbReference type="ChEBI" id="CHEBI:60487"/>
        <dbReference type="EC" id="2.7.7.62"/>
    </reaction>
</comment>
<name>A0A1H2ZC53_9RHOB</name>
<comment type="catalytic activity">
    <reaction evidence="3">
        <text>adenosylcob(III)inamide + GTP = adenosylcob(III)inamide phosphate + GDP + H(+)</text>
        <dbReference type="Rhea" id="RHEA:15765"/>
        <dbReference type="ChEBI" id="CHEBI:2480"/>
        <dbReference type="ChEBI" id="CHEBI:15378"/>
        <dbReference type="ChEBI" id="CHEBI:37565"/>
        <dbReference type="ChEBI" id="CHEBI:58189"/>
        <dbReference type="ChEBI" id="CHEBI:58502"/>
        <dbReference type="EC" id="2.7.1.156"/>
    </reaction>
</comment>
<evidence type="ECO:0000256" key="10">
    <source>
        <dbReference type="ARBA" id="ARBA00022741"/>
    </source>
</evidence>
<dbReference type="SUPFAM" id="SSF52540">
    <property type="entry name" value="P-loop containing nucleoside triphosphate hydrolases"/>
    <property type="match status" value="1"/>
</dbReference>
<evidence type="ECO:0000256" key="3">
    <source>
        <dbReference type="ARBA" id="ARBA00001522"/>
    </source>
</evidence>
<dbReference type="GO" id="GO:0043752">
    <property type="term" value="F:adenosylcobinamide kinase activity"/>
    <property type="evidence" value="ECO:0007669"/>
    <property type="project" value="UniProtKB-EC"/>
</dbReference>
<dbReference type="GO" id="GO:0009236">
    <property type="term" value="P:cobalamin biosynthetic process"/>
    <property type="evidence" value="ECO:0007669"/>
    <property type="project" value="UniProtKB-UniRule"/>
</dbReference>
<evidence type="ECO:0000256" key="12">
    <source>
        <dbReference type="ARBA" id="ARBA00022840"/>
    </source>
</evidence>
<feature type="binding site" evidence="16">
    <location>
        <position position="68"/>
    </location>
    <ligand>
        <name>GTP</name>
        <dbReference type="ChEBI" id="CHEBI:37565"/>
    </ligand>
</feature>
<keyword evidence="18" id="KW-1185">Reference proteome</keyword>
<comment type="pathway">
    <text evidence="5 14">Cofactor biosynthesis; adenosylcobalamin biosynthesis; adenosylcobalamin from cob(II)yrinate a,c-diamide: step 6/7.</text>
</comment>
<keyword evidence="10 14" id="KW-0547">Nucleotide-binding</keyword>
<dbReference type="GO" id="GO:0005524">
    <property type="term" value="F:ATP binding"/>
    <property type="evidence" value="ECO:0007669"/>
    <property type="project" value="UniProtKB-UniRule"/>
</dbReference>
<evidence type="ECO:0000256" key="13">
    <source>
        <dbReference type="ARBA" id="ARBA00023134"/>
    </source>
</evidence>
<organism evidence="17 18">
    <name type="scientific">Litoreibacter albidus</name>
    <dbReference type="NCBI Taxonomy" id="670155"/>
    <lineage>
        <taxon>Bacteria</taxon>
        <taxon>Pseudomonadati</taxon>
        <taxon>Pseudomonadota</taxon>
        <taxon>Alphaproteobacteria</taxon>
        <taxon>Rhodobacterales</taxon>
        <taxon>Roseobacteraceae</taxon>
        <taxon>Litoreibacter</taxon>
    </lineage>
</organism>
<evidence type="ECO:0000256" key="1">
    <source>
        <dbReference type="ARBA" id="ARBA00000312"/>
    </source>
</evidence>
<keyword evidence="17" id="KW-0548">Nucleotidyltransferase</keyword>
<evidence type="ECO:0000256" key="7">
    <source>
        <dbReference type="ARBA" id="ARBA00007490"/>
    </source>
</evidence>
<accession>A0A1H2ZC53</accession>
<comment type="pathway">
    <text evidence="6 14">Cofactor biosynthesis; adenosylcobalamin biosynthesis; adenosylcobalamin from cob(II)yrinate a,c-diamide: step 5/7.</text>
</comment>
<evidence type="ECO:0000256" key="8">
    <source>
        <dbReference type="ARBA" id="ARBA00022573"/>
    </source>
</evidence>
<dbReference type="InterPro" id="IPR027417">
    <property type="entry name" value="P-loop_NTPase"/>
</dbReference>
<feature type="binding site" evidence="16">
    <location>
        <begin position="39"/>
        <end position="41"/>
    </location>
    <ligand>
        <name>GTP</name>
        <dbReference type="ChEBI" id="CHEBI:37565"/>
    </ligand>
</feature>
<evidence type="ECO:0000256" key="16">
    <source>
        <dbReference type="PIRSR" id="PIRSR006135-2"/>
    </source>
</evidence>
<evidence type="ECO:0000256" key="5">
    <source>
        <dbReference type="ARBA" id="ARBA00004692"/>
    </source>
</evidence>
<comment type="similarity">
    <text evidence="7 14">Belongs to the CobU/CobP family.</text>
</comment>
<dbReference type="RefSeq" id="WP_089947286.1">
    <property type="nucleotide sequence ID" value="NZ_FNOI01000004.1"/>
</dbReference>
<dbReference type="EC" id="2.7.7.62" evidence="14"/>
<keyword evidence="11 14" id="KW-0418">Kinase</keyword>
<dbReference type="GO" id="GO:0008820">
    <property type="term" value="F:cobinamide phosphate guanylyltransferase activity"/>
    <property type="evidence" value="ECO:0007669"/>
    <property type="project" value="UniProtKB-UniRule"/>
</dbReference>
<comment type="function">
    <text evidence="4 14">Catalyzes ATP-dependent phosphorylation of adenosylcobinamide and addition of GMP to adenosylcobinamide phosphate.</text>
</comment>
<sequence length="182" mass="19306">MSTLPPLTLVLGGAASGKSSFAERAIRQSAPDLQKIYIATAQAFDDEMHAKIAKHQRLRAADGWHTHEDPLAVAARLNAAIAGQIILLDCATLWLTNQLMADADLDAASQELVTALAHCAASVVVVSNEVGQGIVPEHAMSRRFREAQGQLNQHIAREAQLVVQVIAGLPLVLKGALPQGLS</sequence>